<organism evidence="5 6">
    <name type="scientific">Coilia grayii</name>
    <name type="common">Gray's grenadier anchovy</name>
    <dbReference type="NCBI Taxonomy" id="363190"/>
    <lineage>
        <taxon>Eukaryota</taxon>
        <taxon>Metazoa</taxon>
        <taxon>Chordata</taxon>
        <taxon>Craniata</taxon>
        <taxon>Vertebrata</taxon>
        <taxon>Euteleostomi</taxon>
        <taxon>Actinopterygii</taxon>
        <taxon>Neopterygii</taxon>
        <taxon>Teleostei</taxon>
        <taxon>Clupei</taxon>
        <taxon>Clupeiformes</taxon>
        <taxon>Clupeoidei</taxon>
        <taxon>Engraulidae</taxon>
        <taxon>Coilinae</taxon>
        <taxon>Coilia</taxon>
    </lineage>
</organism>
<comment type="caution">
    <text evidence="5">The sequence shown here is derived from an EMBL/GenBank/DDBJ whole genome shotgun (WGS) entry which is preliminary data.</text>
</comment>
<dbReference type="AlphaFoldDB" id="A0ABD1JKX0"/>
<dbReference type="InterPro" id="IPR006703">
    <property type="entry name" value="G_AIG1"/>
</dbReference>
<evidence type="ECO:0000256" key="2">
    <source>
        <dbReference type="ARBA" id="ARBA00022741"/>
    </source>
</evidence>
<dbReference type="FunFam" id="3.40.50.300:FF:001809">
    <property type="entry name" value="Si:ch1073-365p7.2"/>
    <property type="match status" value="1"/>
</dbReference>
<feature type="domain" description="AIG1-type G" evidence="4">
    <location>
        <begin position="16"/>
        <end position="214"/>
    </location>
</feature>
<reference evidence="5 6" key="1">
    <citation type="submission" date="2024-09" db="EMBL/GenBank/DDBJ databases">
        <title>A chromosome-level genome assembly of Gray's grenadier anchovy, Coilia grayii.</title>
        <authorList>
            <person name="Fu Z."/>
        </authorList>
    </citation>
    <scope>NUCLEOTIDE SEQUENCE [LARGE SCALE GENOMIC DNA]</scope>
    <source>
        <strain evidence="5">G4</strain>
        <tissue evidence="5">Muscle</tissue>
    </source>
</reference>
<proteinExistence type="inferred from homology"/>
<dbReference type="EMBL" id="JBHFQA010000015">
    <property type="protein sequence ID" value="KAL2086598.1"/>
    <property type="molecule type" value="Genomic_DNA"/>
</dbReference>
<keyword evidence="6" id="KW-1185">Reference proteome</keyword>
<evidence type="ECO:0000259" key="4">
    <source>
        <dbReference type="PROSITE" id="PS51720"/>
    </source>
</evidence>
<accession>A0ABD1JKX0</accession>
<keyword evidence="2" id="KW-0547">Nucleotide-binding</keyword>
<gene>
    <name evidence="5" type="ORF">ACEWY4_017657</name>
</gene>
<evidence type="ECO:0000256" key="1">
    <source>
        <dbReference type="ARBA" id="ARBA00008535"/>
    </source>
</evidence>
<dbReference type="GO" id="GO:0005525">
    <property type="term" value="F:GTP binding"/>
    <property type="evidence" value="ECO:0007669"/>
    <property type="project" value="UniProtKB-KW"/>
</dbReference>
<dbReference type="SUPFAM" id="SSF52540">
    <property type="entry name" value="P-loop containing nucleoside triphosphate hydrolases"/>
    <property type="match status" value="1"/>
</dbReference>
<dbReference type="PROSITE" id="PS51720">
    <property type="entry name" value="G_AIG1"/>
    <property type="match status" value="1"/>
</dbReference>
<evidence type="ECO:0000256" key="3">
    <source>
        <dbReference type="ARBA" id="ARBA00023134"/>
    </source>
</evidence>
<dbReference type="InterPro" id="IPR027417">
    <property type="entry name" value="P-loop_NTPase"/>
</dbReference>
<comment type="similarity">
    <text evidence="1">Belongs to the TRAFAC class TrmE-Era-EngA-EngB-Septin-like GTPase superfamily. AIG1/Toc34/Toc159-like paraseptin GTPase family. IAN subfamily.</text>
</comment>
<sequence length="279" mass="31471">MIGQKERRRDGQVLPTSQITILLLGWVSSRKTLAKNLILNTEERLTRRTKSSKMHSGEVAGVKVSVVDTPGWWKFFPAQYTPDWVKMELRRSVTLGSGAPHAVLLAVPADTTFLEEQKKITEDNMKMFGEQVWSHTMVLFTCGDLLGKTSIEEHIESEGEPLQWLVEKCGNRYHVFDGINKGNGSQVTELLEKIKTMAAPNKSFNMGQTLEQPEMGKKDLGMLLNDLWEERNTRMEANIELSSNTSKHFLVNFSAETYGSDSAAFGPLGLLFYLIIFHC</sequence>
<name>A0ABD1JKX0_9TELE</name>
<dbReference type="InterPro" id="IPR045058">
    <property type="entry name" value="GIMA/IAN/Toc"/>
</dbReference>
<protein>
    <recommendedName>
        <fullName evidence="4">AIG1-type G domain-containing protein</fullName>
    </recommendedName>
</protein>
<dbReference type="PANTHER" id="PTHR10903:SF107">
    <property type="entry name" value="GTPASE IMAP FAMILY MEMBER 4-LIKE-RELATED"/>
    <property type="match status" value="1"/>
</dbReference>
<keyword evidence="3" id="KW-0342">GTP-binding</keyword>
<dbReference type="Pfam" id="PF04548">
    <property type="entry name" value="AIG1"/>
    <property type="match status" value="1"/>
</dbReference>
<evidence type="ECO:0000313" key="5">
    <source>
        <dbReference type="EMBL" id="KAL2086598.1"/>
    </source>
</evidence>
<dbReference type="Proteomes" id="UP001591681">
    <property type="component" value="Unassembled WGS sequence"/>
</dbReference>
<dbReference type="Gene3D" id="3.40.50.300">
    <property type="entry name" value="P-loop containing nucleotide triphosphate hydrolases"/>
    <property type="match status" value="1"/>
</dbReference>
<dbReference type="PANTHER" id="PTHR10903">
    <property type="entry name" value="GTPASE, IMAP FAMILY MEMBER-RELATED"/>
    <property type="match status" value="1"/>
</dbReference>
<evidence type="ECO:0000313" key="6">
    <source>
        <dbReference type="Proteomes" id="UP001591681"/>
    </source>
</evidence>